<evidence type="ECO:0000256" key="1">
    <source>
        <dbReference type="SAM" id="MobiDB-lite"/>
    </source>
</evidence>
<dbReference type="InterPro" id="IPR044840">
    <property type="entry name" value="Nup188"/>
</dbReference>
<dbReference type="GO" id="GO:0044611">
    <property type="term" value="C:nuclear pore inner ring"/>
    <property type="evidence" value="ECO:0007669"/>
    <property type="project" value="TreeGrafter"/>
</dbReference>
<dbReference type="GO" id="GO:0017056">
    <property type="term" value="F:structural constituent of nuclear pore"/>
    <property type="evidence" value="ECO:0007669"/>
    <property type="project" value="InterPro"/>
</dbReference>
<organism evidence="2 3">
    <name type="scientific">Schistosoma mattheei</name>
    <dbReference type="NCBI Taxonomy" id="31246"/>
    <lineage>
        <taxon>Eukaryota</taxon>
        <taxon>Metazoa</taxon>
        <taxon>Spiralia</taxon>
        <taxon>Lophotrochozoa</taxon>
        <taxon>Platyhelminthes</taxon>
        <taxon>Trematoda</taxon>
        <taxon>Digenea</taxon>
        <taxon>Strigeidida</taxon>
        <taxon>Schistosomatoidea</taxon>
        <taxon>Schistosomatidae</taxon>
        <taxon>Schistosoma</taxon>
    </lineage>
</organism>
<dbReference type="GO" id="GO:0006606">
    <property type="term" value="P:protein import into nucleus"/>
    <property type="evidence" value="ECO:0007669"/>
    <property type="project" value="TreeGrafter"/>
</dbReference>
<dbReference type="GO" id="GO:0006405">
    <property type="term" value="P:RNA export from nucleus"/>
    <property type="evidence" value="ECO:0007669"/>
    <property type="project" value="TreeGrafter"/>
</dbReference>
<evidence type="ECO:0000313" key="3">
    <source>
        <dbReference type="WBParaSite" id="SMTH1_14810.1"/>
    </source>
</evidence>
<dbReference type="WBParaSite" id="SMTH1_14810.1">
    <property type="protein sequence ID" value="SMTH1_14810.1"/>
    <property type="gene ID" value="SMTH1_14810"/>
</dbReference>
<accession>A0AA85AWX8</accession>
<sequence>MACSLGLKKCLSVCGNHDEELLLSTLSSVRAELQHGFKYYSQVGNLDTLSKEHVRRFVKKMSGFLDLSESLSHEILVHFLAVEDIPDDHIDEVLSGWSANCLLEDIRRFYWKDRICLIRLLKLCVCQWHDSWSLISDVLFAMTSYESCKDLVVDALDEYLIQHQNTCSLIESWSHSSSGFVSNRNTVGADESNQFGVIAAQKLKELIELLELILLGVHGLCLNGTNKNSPVVFKKVLETFWSISFGSSLKNLRTNNLLVDQICFTQTLILIRAANLDSIVLFSNQSLDDFALPYRRLRNSNVASKSKLASENITSSKDEVPTHFLYDSNLLNRLLASLSNLGEYQVHGPLLLFGAVCAIAFTHSGSVSRNSSDPSPDSTYELSDYSKSQNFDENISVISEHCAQISIQNLDVFRFLVERLDRIDFSPPQVSHMDCNVSVPYSEFNASLVSLATHSAIFDLVTLLARGVTLWSLDSNPPPTSQLFDSLDYPNRDGFLTLFSRTLRVVVTNAHLVRCPMSKGISDTSDDVPDFPVDSGPRIGCRIFGLIESLIESFPYDLSVLRIYTSLLVPSSSTKIKSGSIDLVNHVKEFINRVPYLAEPLTESLLKNLSPRNASLYPQLTSNIEKKLYMQVFLNKPRTVMTVNSKITSSSTSLPERNNIFSGVYLVSGTQGYVDQDLGLVVWRIEYSLWHVIGNEIYLAELALNDFHKSIVSSKDKYEARVILNTTSYDSELLQTQAEFYAQFYTRLTRLLDLLEFISACFKCDLYISQCLISIEYIWMVILRYLNIIPSDQVNLIVQYITNNISSSPFIKIHRNFYGKIKSSNEIITNRNSIDELIIHSILPNLLCLIGHSLLNLPTLRSKQLIMENINLLTSVLNNSHSIIPRMVINQNSQNSQLTFGLNSCYLINTILNYNSSEPINFLNFHQVTSLHHYSTSEYQLLISYINFISGLFFFIRWAYSNSEFIIENIHIDIIPLYIECSELIHGCLVFIIQYLMIMCSQVDYCNENFNIHSINNGLIQKNLLLKVDFDQLANLAEHCFMLLTDVLTTRTSEQDIQILRMILKQLKQESSSSSTSLFHLFPKFISEENHWPITYQCITLHLLLNDTRSLNALIAFSSIHQSILLRQTETIEYGFPMSVYLNNCDISRKTILVDNSSSPTVRAVWLSLTLVHHLLNLENKLMIEPGNSNSTPPLLTSLQCYSNSFTGDHYITTLFSYLRYSFSVGISRLVVALLKWITQYSSVDITNYLGNESNQIRASCLKRLVSTTEDQLVRVGLYDLLSETVLNSEKYGPISSRLPVGLLRLLLTDGTIIGSDMKLNRTMATKSKEISNSDCLDCVIDTLKELQIKSFKKQFDDNDGTNNNQLSTVMFWSVTKFISSLYLLNIQPCIVNLKQRCDFWKTLTDPFFTFLRLQESEKEPLSDIENELCGDVVSILALELYNKTSYTTNDESFKSFTSVMDYFVKNNLYNLWFKLTRKCLHKILSSSESEDVSIEYLQSRLTSLHNVTCRWKCLLLLNYNDDNVDDNNFDSNGSNSNRNQLMNSRKQSKDNFTTIPLSILNDLIECFNLLRDLPPIQSTFDLGNQLATILNTTLVYLYKTYNTSKKNTPIEELSTNDLANYLTKLNDLLSSFQLAIDFQVQHMHADLLASTYILFSWYDSKRLNEKTTNDQFALLQSSLFNNAICFLNLLTRNPNISKIEESAILQSVNLIIFLWDHSQSTTLFTRLTDTGVLNNIFILLTECTKLKDGATLSHSLISLLVKLVINSSQPLCNVATLINTSNVNKLPHPIRTDLDESMDQCTDESENNLLNKPKNIITQLVLSYHEYISQAFCWPKLDTLRQWLQDGESYSNMQANSFDDHCYMKQTQSVNYDWNAVLILEMRFLCLLHDNLGGMKHPLVYSLIQNFCMDNASQLEFFVNYWCSSLYNNNNNSNNNNNNTSINEQHLMSPLPITSVLIQQGILSTDRIQLAETILKLYWRILVAAEYISTSGLPIIASNILYSNHSRIANLNSHIPWPSYGPTVHSEFFNTVFNLIQCQIHCCSILFQRHGFKSFKSVSFSGSHITPTKSGITGQSSSSPSGILTSTLPKTTLMMSKSNEIVTSSHSVSSVSMESSGSEISGLKFLYLIRHLIMSLSVLMVQLPILGKASLMTSDELKYLNVHVHLTFNSPNLNDNSTVLTFGVLITLANSLGSLSSKLGSVWKSCQSSESVIAQRKRELCSLVQRAYEMVLSIIFSQSTIILTSPCVRPMDKQLLLRELTAELEACHSFGISLRRTSVGHPITNTFLPRSPSSRSSSTHLRLSSASPQTPASSSSHLRNAPPPLGSTIPLTDSSSFGFDKAANRFIELSRLSL</sequence>
<protein>
    <submittedName>
        <fullName evidence="3">Uncharacterized protein</fullName>
    </submittedName>
</protein>
<proteinExistence type="predicted"/>
<dbReference type="PANTHER" id="PTHR31431:SF1">
    <property type="entry name" value="NUCLEOPORIN NUP188"/>
    <property type="match status" value="1"/>
</dbReference>
<reference evidence="3" key="1">
    <citation type="submission" date="2023-11" db="UniProtKB">
        <authorList>
            <consortium name="WormBaseParasite"/>
        </authorList>
    </citation>
    <scope>IDENTIFICATION</scope>
</reference>
<name>A0AA85AWX8_9TREM</name>
<feature type="region of interest" description="Disordered" evidence="1">
    <location>
        <begin position="2286"/>
        <end position="2326"/>
    </location>
</feature>
<feature type="compositionally biased region" description="Low complexity" evidence="1">
    <location>
        <begin position="2289"/>
        <end position="2317"/>
    </location>
</feature>
<dbReference type="Proteomes" id="UP000050791">
    <property type="component" value="Unassembled WGS sequence"/>
</dbReference>
<dbReference type="PANTHER" id="PTHR31431">
    <property type="entry name" value="NUCLEOPORIN NUP188 HOMOLOG"/>
    <property type="match status" value="1"/>
</dbReference>
<evidence type="ECO:0000313" key="2">
    <source>
        <dbReference type="Proteomes" id="UP000050791"/>
    </source>
</evidence>